<proteinExistence type="predicted"/>
<dbReference type="OrthoDB" id="2394030at2"/>
<dbReference type="Pfam" id="PF13472">
    <property type="entry name" value="Lipase_GDSL_2"/>
    <property type="match status" value="1"/>
</dbReference>
<dbReference type="PATRIC" id="fig|1423790.3.peg.128"/>
<comment type="caution">
    <text evidence="2">The sequence shown here is derived from an EMBL/GenBank/DDBJ whole genome shotgun (WGS) entry which is preliminary data.</text>
</comment>
<dbReference type="SUPFAM" id="SSF52266">
    <property type="entry name" value="SGNH hydrolase"/>
    <property type="match status" value="1"/>
</dbReference>
<protein>
    <submittedName>
        <fullName evidence="2">Acyl-coa thioesterase</fullName>
    </submittedName>
</protein>
<dbReference type="InterPro" id="IPR036514">
    <property type="entry name" value="SGNH_hydro_sf"/>
</dbReference>
<dbReference type="InterPro" id="IPR013830">
    <property type="entry name" value="SGNH_hydro"/>
</dbReference>
<gene>
    <name evidence="2" type="ORF">BN53_06380</name>
</gene>
<dbReference type="eggNOG" id="COG2755">
    <property type="taxonomic scope" value="Bacteria"/>
</dbReference>
<dbReference type="RefSeq" id="WP_009560262.1">
    <property type="nucleotide sequence ID" value="NZ_AYZN01000001.1"/>
</dbReference>
<dbReference type="STRING" id="1423790.BN53_06380"/>
<keyword evidence="3" id="KW-1185">Reference proteome</keyword>
<evidence type="ECO:0000313" key="3">
    <source>
        <dbReference type="Proteomes" id="UP000009311"/>
    </source>
</evidence>
<dbReference type="CDD" id="cd00229">
    <property type="entry name" value="SGNH_hydrolase"/>
    <property type="match status" value="1"/>
</dbReference>
<feature type="domain" description="SGNH hydrolase-type esterase" evidence="1">
    <location>
        <begin position="70"/>
        <end position="245"/>
    </location>
</feature>
<dbReference type="EMBL" id="CAKD01000023">
    <property type="protein sequence ID" value="CCI85708.1"/>
    <property type="molecule type" value="Genomic_DNA"/>
</dbReference>
<dbReference type="Gene3D" id="3.40.50.1110">
    <property type="entry name" value="SGNH hydrolase"/>
    <property type="match status" value="1"/>
</dbReference>
<name>I7LEE2_9LACO</name>
<reference evidence="2 3" key="1">
    <citation type="submission" date="2012-06" db="EMBL/GenBank/DDBJ databases">
        <title>Draft Genome Sequence of Lactobacillus pasteurii CRBIP 24.76T.</title>
        <authorList>
            <person name="Cousin S."/>
            <person name="Bouchier C."/>
            <person name="Loux V."/>
            <person name="Ma L."/>
            <person name="Creno S."/>
            <person name="Bizet C."/>
            <person name="Clermont D."/>
        </authorList>
    </citation>
    <scope>NUCLEOTIDE SEQUENCE [LARGE SCALE GENOMIC DNA]</scope>
    <source>
        <strain evidence="3">CRBIP 24.76T</strain>
    </source>
</reference>
<evidence type="ECO:0000259" key="1">
    <source>
        <dbReference type="Pfam" id="PF13472"/>
    </source>
</evidence>
<accession>I7LEE2</accession>
<evidence type="ECO:0000313" key="2">
    <source>
        <dbReference type="EMBL" id="CCI85708.1"/>
    </source>
</evidence>
<dbReference type="Proteomes" id="UP000009311">
    <property type="component" value="Unassembled WGS sequence"/>
</dbReference>
<dbReference type="AlphaFoldDB" id="I7LEE2"/>
<organism evidence="2 3">
    <name type="scientific">Lactobacillus pasteurii DSM 23907 = CRBIP 24.76</name>
    <dbReference type="NCBI Taxonomy" id="1423790"/>
    <lineage>
        <taxon>Bacteria</taxon>
        <taxon>Bacillati</taxon>
        <taxon>Bacillota</taxon>
        <taxon>Bacilli</taxon>
        <taxon>Lactobacillales</taxon>
        <taxon>Lactobacillaceae</taxon>
        <taxon>Lactobacillus</taxon>
    </lineage>
</organism>
<sequence>MSNETFLISVRQNNDLSDIAVAELRMDLLLHPLHQRNYIELAALAGNSRQYGINLLTSQANQLTGKKVLFLGSSVTLGYGALGESFVDYLWKKTGLEAIKNAENGTTLTEKDSYYPGDSYIGRFKQELMQNEDLDLLVLQLSTNDAQKGLPLGSDQDEAARNTKTIRGALNYVISAAKIKWQCPILIYSNPYFANENYAKMVQAATILCQKKQVQLLDLYHDQRFMNQGELYQADEIHPTRAGYRDLWLPVFEAKFKEILS</sequence>